<dbReference type="InterPro" id="IPR053137">
    <property type="entry name" value="NLR-like"/>
</dbReference>
<dbReference type="SUPFAM" id="SSF48452">
    <property type="entry name" value="TPR-like"/>
    <property type="match status" value="4"/>
</dbReference>
<dbReference type="Gene3D" id="3.40.50.300">
    <property type="entry name" value="P-loop containing nucleotide triphosphate hydrolases"/>
    <property type="match status" value="1"/>
</dbReference>
<dbReference type="SUPFAM" id="SSF52540">
    <property type="entry name" value="P-loop containing nucleoside triphosphate hydrolases"/>
    <property type="match status" value="1"/>
</dbReference>
<comment type="caution">
    <text evidence="3">The sequence shown here is derived from an EMBL/GenBank/DDBJ whole genome shotgun (WGS) entry which is preliminary data.</text>
</comment>
<dbReference type="PANTHER" id="PTHR46082">
    <property type="entry name" value="ATP/GTP-BINDING PROTEIN-RELATED"/>
    <property type="match status" value="1"/>
</dbReference>
<evidence type="ECO:0000313" key="4">
    <source>
        <dbReference type="Proteomes" id="UP000570003"/>
    </source>
</evidence>
<dbReference type="RefSeq" id="WP_168437110.1">
    <property type="nucleotide sequence ID" value="NZ_JAAXOU010000006.1"/>
</dbReference>
<proteinExistence type="predicted"/>
<dbReference type="PANTHER" id="PTHR46082:SF6">
    <property type="entry name" value="AAA+ ATPASE DOMAIN-CONTAINING PROTEIN-RELATED"/>
    <property type="match status" value="1"/>
</dbReference>
<dbReference type="PRINTS" id="PR00381">
    <property type="entry name" value="KINESINLIGHT"/>
</dbReference>
<dbReference type="InterPro" id="IPR011990">
    <property type="entry name" value="TPR-like_helical_dom_sf"/>
</dbReference>
<dbReference type="InterPro" id="IPR027417">
    <property type="entry name" value="P-loop_NTPase"/>
</dbReference>
<name>A0AA44IBL6_STRE0</name>
<sequence>MQVRKKVEAARGKGSDAVLSGPGGVGKSQLAAVLARELRDQERSGEAGLDVLVWVRATNTGQVVSAYAEAADKLQLPGASPDDEEAAARLFVRWLAVTGRRWLVVLDDITDLAALREWWPDSGSRRGWVLATTRREDAQLSGQGRALIRIGLYTDFEARAYLQRRLTDAGHPHLHDPDQAGEITAELGYLPLALGHAAAYLINKRTTMAAYLDLLRDTGSRLGNLLPTSADTEGYGRPVTASLLLSLDAVEEADTSQLARPLLHLAALMDPLGHPATAWATPEALDHLRTARPPQRRYLRKHHAPVTEAEVHSALEHLRTYVLITQDTDTAPLRMHALTARAVRETIPPNTLPATARTAANALTSLWPRHDHEERELAALLRANVVHLDQVTRPALWQPTTHPCVYQASSSFTEAGLYHQAIQYNETFLHLSSKIHGPDHPDTLAARNNLALSYGAAGRIQDALDLNERALADCERILGTDHPDTLSARNNLANSYSAAGRVQDALNLRERVLADYERILGTDHPDTLSARNNLANSYSAAGRDQDALNLRERVLADYERILGTDHPDTLAARNNLALSYSDAGRVQDALDLRERVLADRERILGADHPDTLAARNNLALSYSAAGRVQDALDLRERVLADYERILGTDHPNTLSTRNNLANSYSAAGRDQDALDLRERVLADYERILGADHPDTLAARNNLALSYSDAGRDQDALNLNERVLADCERILGADHPNTLAARNNLANSYSDAGRDQDALNLRERVLADRERILGADHPNTLSTRNNLANSYSDAGRDQDALNLRERVLADYEQILGTDHPDTLKARNNLTRAREAAAAVQQPDTATSATIPDHQPPSETPEQPV</sequence>
<keyword evidence="4" id="KW-1185">Reference proteome</keyword>
<feature type="compositionally biased region" description="Pro residues" evidence="1">
    <location>
        <begin position="852"/>
        <end position="863"/>
    </location>
</feature>
<dbReference type="AlphaFoldDB" id="A0AA44IBL6"/>
<protein>
    <submittedName>
        <fullName evidence="3">Tetratricopeptide repeat protein</fullName>
    </submittedName>
</protein>
<dbReference type="NCBIfam" id="NF040586">
    <property type="entry name" value="FxSxx_TPR"/>
    <property type="match status" value="1"/>
</dbReference>
<accession>A0AA44IBL6</accession>
<gene>
    <name evidence="3" type="ORF">HGA06_01230</name>
</gene>
<evidence type="ECO:0000259" key="2">
    <source>
        <dbReference type="Pfam" id="PF00931"/>
    </source>
</evidence>
<reference evidence="3 4" key="1">
    <citation type="submission" date="2020-04" db="EMBL/GenBank/DDBJ databases">
        <title>MicrobeNet Type strains.</title>
        <authorList>
            <person name="Nicholson A.C."/>
        </authorList>
    </citation>
    <scope>NUCLEOTIDE SEQUENCE [LARGE SCALE GENOMIC DNA]</scope>
    <source>
        <strain evidence="3 4">DSM 40738</strain>
    </source>
</reference>
<organism evidence="3 4">
    <name type="scientific">Streptomyces somaliensis (strain ATCC 33201 / DSM 40738 / JCM 12659 / KCTC 9044 / NCTC 11332 / NRRL B-12077 / IP 733)</name>
    <dbReference type="NCBI Taxonomy" id="1134445"/>
    <lineage>
        <taxon>Bacteria</taxon>
        <taxon>Bacillati</taxon>
        <taxon>Actinomycetota</taxon>
        <taxon>Actinomycetes</taxon>
        <taxon>Kitasatosporales</taxon>
        <taxon>Streptomycetaceae</taxon>
        <taxon>Streptomyces</taxon>
    </lineage>
</organism>
<dbReference type="Proteomes" id="UP000570003">
    <property type="component" value="Unassembled WGS sequence"/>
</dbReference>
<dbReference type="EMBL" id="JAAXOU010000006">
    <property type="protein sequence ID" value="NKY12831.1"/>
    <property type="molecule type" value="Genomic_DNA"/>
</dbReference>
<feature type="region of interest" description="Disordered" evidence="1">
    <location>
        <begin position="832"/>
        <end position="863"/>
    </location>
</feature>
<feature type="compositionally biased region" description="Polar residues" evidence="1">
    <location>
        <begin position="778"/>
        <end position="791"/>
    </location>
</feature>
<dbReference type="Pfam" id="PF13424">
    <property type="entry name" value="TPR_12"/>
    <property type="match status" value="3"/>
</dbReference>
<dbReference type="Gene3D" id="1.25.40.10">
    <property type="entry name" value="Tetratricopeptide repeat domain"/>
    <property type="match status" value="3"/>
</dbReference>
<dbReference type="GO" id="GO:0043531">
    <property type="term" value="F:ADP binding"/>
    <property type="evidence" value="ECO:0007669"/>
    <property type="project" value="InterPro"/>
</dbReference>
<evidence type="ECO:0000256" key="1">
    <source>
        <dbReference type="SAM" id="MobiDB-lite"/>
    </source>
</evidence>
<dbReference type="InterPro" id="IPR002182">
    <property type="entry name" value="NB-ARC"/>
</dbReference>
<feature type="region of interest" description="Disordered" evidence="1">
    <location>
        <begin position="775"/>
        <end position="794"/>
    </location>
</feature>
<evidence type="ECO:0000313" key="3">
    <source>
        <dbReference type="EMBL" id="NKY12831.1"/>
    </source>
</evidence>
<dbReference type="Pfam" id="PF13374">
    <property type="entry name" value="TPR_10"/>
    <property type="match status" value="3"/>
</dbReference>
<dbReference type="Pfam" id="PF00931">
    <property type="entry name" value="NB-ARC"/>
    <property type="match status" value="1"/>
</dbReference>
<feature type="domain" description="NB-ARC" evidence="2">
    <location>
        <begin position="19"/>
        <end position="137"/>
    </location>
</feature>